<feature type="transmembrane region" description="Helical" evidence="1">
    <location>
        <begin position="65"/>
        <end position="83"/>
    </location>
</feature>
<keyword evidence="1" id="KW-0472">Membrane</keyword>
<keyword evidence="1" id="KW-0812">Transmembrane</keyword>
<feature type="transmembrane region" description="Helical" evidence="1">
    <location>
        <begin position="35"/>
        <end position="53"/>
    </location>
</feature>
<feature type="transmembrane region" description="Helical" evidence="1">
    <location>
        <begin position="89"/>
        <end position="115"/>
    </location>
</feature>
<sequence>MANVEAIFKRKYLMNYLYNYRLYNAKVNMKGYDKFKLLIIAAVFLGILGYNNISSWLMEHVIITGEVKLSLFILSAIGFVASWPEPLNLIGIIGIIMGVPIICNVIAKAIASLWYEWTY</sequence>
<dbReference type="AlphaFoldDB" id="A0AAP2W7E9"/>
<dbReference type="Proteomes" id="UP001320159">
    <property type="component" value="Unassembled WGS sequence"/>
</dbReference>
<gene>
    <name evidence="2" type="ORF">CUJ83_15220</name>
</gene>
<name>A0AAP2W7E9_9EURY</name>
<keyword evidence="1" id="KW-1133">Transmembrane helix</keyword>
<evidence type="ECO:0000313" key="2">
    <source>
        <dbReference type="EMBL" id="MCD1296353.1"/>
    </source>
</evidence>
<comment type="caution">
    <text evidence="2">The sequence shown here is derived from an EMBL/GenBank/DDBJ whole genome shotgun (WGS) entry which is preliminary data.</text>
</comment>
<proteinExistence type="predicted"/>
<evidence type="ECO:0000256" key="1">
    <source>
        <dbReference type="SAM" id="Phobius"/>
    </source>
</evidence>
<dbReference type="EMBL" id="PGCK01000018">
    <property type="protein sequence ID" value="MCD1296353.1"/>
    <property type="molecule type" value="Genomic_DNA"/>
</dbReference>
<organism evidence="2 3">
    <name type="scientific">Methanooceanicella nereidis</name>
    <dbReference type="NCBI Taxonomy" id="2052831"/>
    <lineage>
        <taxon>Archaea</taxon>
        <taxon>Methanobacteriati</taxon>
        <taxon>Methanobacteriota</taxon>
        <taxon>Stenosarchaea group</taxon>
        <taxon>Methanomicrobia</taxon>
        <taxon>Methanocellales</taxon>
        <taxon>Methanocellaceae</taxon>
        <taxon>Methanooceanicella</taxon>
    </lineage>
</organism>
<protein>
    <submittedName>
        <fullName evidence="2">Uncharacterized protein</fullName>
    </submittedName>
</protein>
<accession>A0AAP2W7E9</accession>
<keyword evidence="3" id="KW-1185">Reference proteome</keyword>
<reference evidence="2 3" key="1">
    <citation type="submission" date="2017-11" db="EMBL/GenBank/DDBJ databases">
        <title>Isolation and Characterization of Family Methanocellaceae Species from Potential Methane Hydrate Area Offshore Southwestern Taiwan.</title>
        <authorList>
            <person name="Zhang W.-L."/>
            <person name="Chen W.-C."/>
            <person name="Lai M.-C."/>
            <person name="Chen S.-C."/>
        </authorList>
    </citation>
    <scope>NUCLEOTIDE SEQUENCE [LARGE SCALE GENOMIC DNA]</scope>
    <source>
        <strain evidence="2 3">CWC-04</strain>
    </source>
</reference>
<evidence type="ECO:0000313" key="3">
    <source>
        <dbReference type="Proteomes" id="UP001320159"/>
    </source>
</evidence>